<reference evidence="9 10" key="1">
    <citation type="submission" date="2019-03" db="EMBL/GenBank/DDBJ databases">
        <title>Genomic Encyclopedia of Type Strains, Phase IV (KMG-IV): sequencing the most valuable type-strain genomes for metagenomic binning, comparative biology and taxonomic classification.</title>
        <authorList>
            <person name="Goeker M."/>
        </authorList>
    </citation>
    <scope>NUCLEOTIDE SEQUENCE [LARGE SCALE GENOMIC DNA]</scope>
    <source>
        <strain evidence="9 10">DSM 1709</strain>
    </source>
</reference>
<dbReference type="Proteomes" id="UP000295106">
    <property type="component" value="Unassembled WGS sequence"/>
</dbReference>
<dbReference type="EMBL" id="SLXD01000021">
    <property type="protein sequence ID" value="TCO97674.1"/>
    <property type="molecule type" value="Genomic_DNA"/>
</dbReference>
<comment type="PTM">
    <text evidence="6">Binds 1 heme c group covalently per subunit.</text>
</comment>
<gene>
    <name evidence="9" type="ORF">EV684_12136</name>
</gene>
<feature type="binding site" description="covalent" evidence="6">
    <location>
        <position position="41"/>
    </location>
    <ligand>
        <name>heme c</name>
        <dbReference type="ChEBI" id="CHEBI:61717"/>
    </ligand>
</feature>
<evidence type="ECO:0000256" key="4">
    <source>
        <dbReference type="ARBA" id="ARBA00022982"/>
    </source>
</evidence>
<evidence type="ECO:0000256" key="1">
    <source>
        <dbReference type="ARBA" id="ARBA00022448"/>
    </source>
</evidence>
<dbReference type="GO" id="GO:0005506">
    <property type="term" value="F:iron ion binding"/>
    <property type="evidence" value="ECO:0007669"/>
    <property type="project" value="InterPro"/>
</dbReference>
<dbReference type="RefSeq" id="WP_243651279.1">
    <property type="nucleotide sequence ID" value="NZ_CP181386.1"/>
</dbReference>
<dbReference type="InterPro" id="IPR009056">
    <property type="entry name" value="Cyt_c-like_dom"/>
</dbReference>
<dbReference type="GO" id="GO:0009055">
    <property type="term" value="F:electron transfer activity"/>
    <property type="evidence" value="ECO:0007669"/>
    <property type="project" value="InterPro"/>
</dbReference>
<proteinExistence type="predicted"/>
<name>A0A4R2LZ25_RUBGE</name>
<evidence type="ECO:0000313" key="10">
    <source>
        <dbReference type="Proteomes" id="UP000295106"/>
    </source>
</evidence>
<sequence>MTAFSRFLRRAAALVLIAAVAAPAFALDEGAAEAMVRRNNCLKCHGVDKDKDGPSFQKTAKKYRGKAGAVGRVVEHLTSGEKAKFPDGHEEDHKIVRAERADLENLAQWILSR</sequence>
<dbReference type="PRINTS" id="PR00606">
    <property type="entry name" value="CYTCHROMECID"/>
</dbReference>
<dbReference type="Gene3D" id="1.10.760.10">
    <property type="entry name" value="Cytochrome c-like domain"/>
    <property type="match status" value="1"/>
</dbReference>
<evidence type="ECO:0000256" key="6">
    <source>
        <dbReference type="PIRSR" id="PIRSR602324-1"/>
    </source>
</evidence>
<keyword evidence="3 6" id="KW-0479">Metal-binding</keyword>
<keyword evidence="1" id="KW-0813">Transport</keyword>
<keyword evidence="4" id="KW-0249">Electron transport</keyword>
<keyword evidence="5 6" id="KW-0408">Iron</keyword>
<evidence type="ECO:0000256" key="5">
    <source>
        <dbReference type="ARBA" id="ARBA00023004"/>
    </source>
</evidence>
<evidence type="ECO:0000256" key="2">
    <source>
        <dbReference type="ARBA" id="ARBA00022617"/>
    </source>
</evidence>
<keyword evidence="7" id="KW-0732">Signal</keyword>
<dbReference type="Pfam" id="PF00034">
    <property type="entry name" value="Cytochrom_C"/>
    <property type="match status" value="1"/>
</dbReference>
<organism evidence="9 10">
    <name type="scientific">Rubrivivax gelatinosus</name>
    <name type="common">Rhodocyclus gelatinosus</name>
    <name type="synonym">Rhodopseudomonas gelatinosa</name>
    <dbReference type="NCBI Taxonomy" id="28068"/>
    <lineage>
        <taxon>Bacteria</taxon>
        <taxon>Pseudomonadati</taxon>
        <taxon>Pseudomonadota</taxon>
        <taxon>Betaproteobacteria</taxon>
        <taxon>Burkholderiales</taxon>
        <taxon>Sphaerotilaceae</taxon>
        <taxon>Rubrivivax</taxon>
    </lineage>
</organism>
<feature type="signal peptide" evidence="7">
    <location>
        <begin position="1"/>
        <end position="26"/>
    </location>
</feature>
<accession>A0A4R2LZ25</accession>
<dbReference type="InterPro" id="IPR002324">
    <property type="entry name" value="Cyt_c_ID"/>
</dbReference>
<dbReference type="GeneID" id="99685357"/>
<evidence type="ECO:0000313" key="9">
    <source>
        <dbReference type="EMBL" id="TCO97674.1"/>
    </source>
</evidence>
<comment type="caution">
    <text evidence="9">The sequence shown here is derived from an EMBL/GenBank/DDBJ whole genome shotgun (WGS) entry which is preliminary data.</text>
</comment>
<evidence type="ECO:0000256" key="3">
    <source>
        <dbReference type="ARBA" id="ARBA00022723"/>
    </source>
</evidence>
<dbReference type="PROSITE" id="PS51007">
    <property type="entry name" value="CYTC"/>
    <property type="match status" value="1"/>
</dbReference>
<dbReference type="GO" id="GO:0020037">
    <property type="term" value="F:heme binding"/>
    <property type="evidence" value="ECO:0007669"/>
    <property type="project" value="InterPro"/>
</dbReference>
<feature type="chain" id="PRO_5020319949" evidence="7">
    <location>
        <begin position="27"/>
        <end position="113"/>
    </location>
</feature>
<evidence type="ECO:0000256" key="7">
    <source>
        <dbReference type="SAM" id="SignalP"/>
    </source>
</evidence>
<feature type="domain" description="Cytochrome c" evidence="8">
    <location>
        <begin position="27"/>
        <end position="113"/>
    </location>
</feature>
<keyword evidence="2 6" id="KW-0349">Heme</keyword>
<feature type="binding site" description="covalent" evidence="6">
    <location>
        <position position="45"/>
    </location>
    <ligand>
        <name>heme c</name>
        <dbReference type="ChEBI" id="CHEBI:61717"/>
    </ligand>
</feature>
<dbReference type="AlphaFoldDB" id="A0A4R2LZ25"/>
<dbReference type="InterPro" id="IPR036909">
    <property type="entry name" value="Cyt_c-like_dom_sf"/>
</dbReference>
<protein>
    <submittedName>
        <fullName evidence="9">Cytochrome c</fullName>
    </submittedName>
</protein>
<dbReference type="SUPFAM" id="SSF46626">
    <property type="entry name" value="Cytochrome c"/>
    <property type="match status" value="1"/>
</dbReference>
<evidence type="ECO:0000259" key="8">
    <source>
        <dbReference type="PROSITE" id="PS51007"/>
    </source>
</evidence>